<evidence type="ECO:0000313" key="1">
    <source>
        <dbReference type="EMBL" id="KAJ1155960.1"/>
    </source>
</evidence>
<reference evidence="1" key="1">
    <citation type="journal article" date="2022" name="bioRxiv">
        <title>Sequencing and chromosome-scale assembly of the giantPleurodeles waltlgenome.</title>
        <authorList>
            <person name="Brown T."/>
            <person name="Elewa A."/>
            <person name="Iarovenko S."/>
            <person name="Subramanian E."/>
            <person name="Araus A.J."/>
            <person name="Petzold A."/>
            <person name="Susuki M."/>
            <person name="Suzuki K.-i.T."/>
            <person name="Hayashi T."/>
            <person name="Toyoda A."/>
            <person name="Oliveira C."/>
            <person name="Osipova E."/>
            <person name="Leigh N.D."/>
            <person name="Simon A."/>
            <person name="Yun M.H."/>
        </authorList>
    </citation>
    <scope>NUCLEOTIDE SEQUENCE</scope>
    <source>
        <strain evidence="1">20211129_DDA</strain>
        <tissue evidence="1">Liver</tissue>
    </source>
</reference>
<keyword evidence="2" id="KW-1185">Reference proteome</keyword>
<proteinExistence type="predicted"/>
<accession>A0AAV7RYD1</accession>
<gene>
    <name evidence="1" type="ORF">NDU88_008685</name>
</gene>
<name>A0AAV7RYD1_PLEWA</name>
<protein>
    <submittedName>
        <fullName evidence="1">Uncharacterized protein</fullName>
    </submittedName>
</protein>
<comment type="caution">
    <text evidence="1">The sequence shown here is derived from an EMBL/GenBank/DDBJ whole genome shotgun (WGS) entry which is preliminary data.</text>
</comment>
<organism evidence="1 2">
    <name type="scientific">Pleurodeles waltl</name>
    <name type="common">Iberian ribbed newt</name>
    <dbReference type="NCBI Taxonomy" id="8319"/>
    <lineage>
        <taxon>Eukaryota</taxon>
        <taxon>Metazoa</taxon>
        <taxon>Chordata</taxon>
        <taxon>Craniata</taxon>
        <taxon>Vertebrata</taxon>
        <taxon>Euteleostomi</taxon>
        <taxon>Amphibia</taxon>
        <taxon>Batrachia</taxon>
        <taxon>Caudata</taxon>
        <taxon>Salamandroidea</taxon>
        <taxon>Salamandridae</taxon>
        <taxon>Pleurodelinae</taxon>
        <taxon>Pleurodeles</taxon>
    </lineage>
</organism>
<dbReference type="Proteomes" id="UP001066276">
    <property type="component" value="Chromosome 5"/>
</dbReference>
<sequence>MEKCLHSLRLNAGVLGGADTTSMHQKFCCPIRNPGDKAQLQKRGLRRRRCAHRWDLVEDSCGTDRDTPMVLEYPGIYKHIAGPYKMAPAIAMTRYVRVSWHNI</sequence>
<dbReference type="EMBL" id="JANPWB010000009">
    <property type="protein sequence ID" value="KAJ1155960.1"/>
    <property type="molecule type" value="Genomic_DNA"/>
</dbReference>
<dbReference type="AlphaFoldDB" id="A0AAV7RYD1"/>
<evidence type="ECO:0000313" key="2">
    <source>
        <dbReference type="Proteomes" id="UP001066276"/>
    </source>
</evidence>